<feature type="compositionally biased region" description="Polar residues" evidence="1">
    <location>
        <begin position="214"/>
        <end position="230"/>
    </location>
</feature>
<name>A0A1F5E592_9BACT</name>
<feature type="domain" description="Fibronectin type-III" evidence="4">
    <location>
        <begin position="230"/>
        <end position="325"/>
    </location>
</feature>
<evidence type="ECO:0000313" key="6">
    <source>
        <dbReference type="Proteomes" id="UP000178583"/>
    </source>
</evidence>
<sequence>MKLMISKALASFLVLMMMLGALFVTFDTTEKASALYEGEEDASCLETYDSYWYFTTWRVLHQWWTPKHNQINEFWMFADSSGGGTFNLDIDQWLEPKTSIVDNQVGAATGQTYGWVGFDFPNKAVVANDFYWASITGSYPNRWWFHETNDCWEQGMTQGVSSYGTLNFYYEYDFLFYVYGQDAEEPPPDSDPPPADPPPADSPPAEDPGGVATGNDQPATTGETVASINPPTEIKAEDVPDDEGGALKITWKKSDSSSLSGYRIFRSDTEDGKLVRVASVKSSIVEYADSGLETGKTYFYVVRSYSSKGESKDSNKVSASPTDNLAPATPTNFKAEYDSVDKGINLTWTKNSELDLDGYVIKYGTEENNLDKTVDAKKDSEKHQLLDVNGSKTYYFSISAKDNHGNISSPANANVATPQEAGASWSDEIFTLPNYIGVGLIILLIATFVFLVIRRKKNLKLSSPPATPPSIPKAPTAKP</sequence>
<dbReference type="InterPro" id="IPR013783">
    <property type="entry name" value="Ig-like_fold"/>
</dbReference>
<dbReference type="Gene3D" id="2.60.40.10">
    <property type="entry name" value="Immunoglobulins"/>
    <property type="match status" value="2"/>
</dbReference>
<dbReference type="Proteomes" id="UP000178583">
    <property type="component" value="Unassembled WGS sequence"/>
</dbReference>
<keyword evidence="2" id="KW-0812">Transmembrane</keyword>
<feature type="compositionally biased region" description="Pro residues" evidence="1">
    <location>
        <begin position="465"/>
        <end position="479"/>
    </location>
</feature>
<feature type="transmembrane region" description="Helical" evidence="2">
    <location>
        <begin position="435"/>
        <end position="453"/>
    </location>
</feature>
<protein>
    <recommendedName>
        <fullName evidence="4">Fibronectin type-III domain-containing protein</fullName>
    </recommendedName>
</protein>
<dbReference type="AlphaFoldDB" id="A0A1F5E592"/>
<keyword evidence="2" id="KW-1133">Transmembrane helix</keyword>
<evidence type="ECO:0000256" key="1">
    <source>
        <dbReference type="SAM" id="MobiDB-lite"/>
    </source>
</evidence>
<feature type="domain" description="Fibronectin type-III" evidence="4">
    <location>
        <begin position="329"/>
        <end position="421"/>
    </location>
</feature>
<feature type="chain" id="PRO_5009518286" description="Fibronectin type-III domain-containing protein" evidence="3">
    <location>
        <begin position="24"/>
        <end position="479"/>
    </location>
</feature>
<feature type="region of interest" description="Disordered" evidence="1">
    <location>
        <begin position="181"/>
        <end position="241"/>
    </location>
</feature>
<keyword evidence="2" id="KW-0472">Membrane</keyword>
<gene>
    <name evidence="5" type="ORF">A2215_00705</name>
</gene>
<reference evidence="5 6" key="1">
    <citation type="journal article" date="2016" name="Nat. Commun.">
        <title>Thousands of microbial genomes shed light on interconnected biogeochemical processes in an aquifer system.</title>
        <authorList>
            <person name="Anantharaman K."/>
            <person name="Brown C.T."/>
            <person name="Hug L.A."/>
            <person name="Sharon I."/>
            <person name="Castelle C.J."/>
            <person name="Probst A.J."/>
            <person name="Thomas B.C."/>
            <person name="Singh A."/>
            <person name="Wilkins M.J."/>
            <person name="Karaoz U."/>
            <person name="Brodie E.L."/>
            <person name="Williams K.H."/>
            <person name="Hubbard S.S."/>
            <person name="Banfield J.F."/>
        </authorList>
    </citation>
    <scope>NUCLEOTIDE SEQUENCE [LARGE SCALE GENOMIC DNA]</scope>
</reference>
<dbReference type="SMART" id="SM00060">
    <property type="entry name" value="FN3"/>
    <property type="match status" value="2"/>
</dbReference>
<comment type="caution">
    <text evidence="5">The sequence shown here is derived from an EMBL/GenBank/DDBJ whole genome shotgun (WGS) entry which is preliminary data.</text>
</comment>
<dbReference type="InterPro" id="IPR003961">
    <property type="entry name" value="FN3_dom"/>
</dbReference>
<dbReference type="STRING" id="1797472.A2215_00705"/>
<keyword evidence="3" id="KW-0732">Signal</keyword>
<feature type="compositionally biased region" description="Pro residues" evidence="1">
    <location>
        <begin position="189"/>
        <end position="206"/>
    </location>
</feature>
<organism evidence="5 6">
    <name type="scientific">Candidatus Berkelbacteria bacterium RIFOXYA2_FULL_43_10</name>
    <dbReference type="NCBI Taxonomy" id="1797472"/>
    <lineage>
        <taxon>Bacteria</taxon>
        <taxon>Candidatus Berkelbacteria</taxon>
    </lineage>
</organism>
<dbReference type="PROSITE" id="PS50853">
    <property type="entry name" value="FN3"/>
    <property type="match status" value="2"/>
</dbReference>
<evidence type="ECO:0000256" key="2">
    <source>
        <dbReference type="SAM" id="Phobius"/>
    </source>
</evidence>
<dbReference type="EMBL" id="MEZY01000048">
    <property type="protein sequence ID" value="OGD62535.1"/>
    <property type="molecule type" value="Genomic_DNA"/>
</dbReference>
<feature type="signal peptide" evidence="3">
    <location>
        <begin position="1"/>
        <end position="23"/>
    </location>
</feature>
<dbReference type="CDD" id="cd00063">
    <property type="entry name" value="FN3"/>
    <property type="match status" value="1"/>
</dbReference>
<evidence type="ECO:0000256" key="3">
    <source>
        <dbReference type="SAM" id="SignalP"/>
    </source>
</evidence>
<evidence type="ECO:0000259" key="4">
    <source>
        <dbReference type="PROSITE" id="PS50853"/>
    </source>
</evidence>
<accession>A0A1F5E592</accession>
<dbReference type="InterPro" id="IPR036116">
    <property type="entry name" value="FN3_sf"/>
</dbReference>
<proteinExistence type="predicted"/>
<evidence type="ECO:0000313" key="5">
    <source>
        <dbReference type="EMBL" id="OGD62535.1"/>
    </source>
</evidence>
<feature type="region of interest" description="Disordered" evidence="1">
    <location>
        <begin position="460"/>
        <end position="479"/>
    </location>
</feature>
<dbReference type="Pfam" id="PF00041">
    <property type="entry name" value="fn3"/>
    <property type="match status" value="2"/>
</dbReference>
<dbReference type="SUPFAM" id="SSF49265">
    <property type="entry name" value="Fibronectin type III"/>
    <property type="match status" value="1"/>
</dbReference>